<accession>A0ABV6YPA7</accession>
<dbReference type="Gene3D" id="1.10.10.2830">
    <property type="match status" value="1"/>
</dbReference>
<evidence type="ECO:0000313" key="2">
    <source>
        <dbReference type="Proteomes" id="UP001594288"/>
    </source>
</evidence>
<evidence type="ECO:0000313" key="1">
    <source>
        <dbReference type="EMBL" id="MFC1799747.1"/>
    </source>
</evidence>
<evidence type="ECO:0008006" key="3">
    <source>
        <dbReference type="Google" id="ProtNLM"/>
    </source>
</evidence>
<organism evidence="1 2">
    <name type="scientific">Eiseniibacteriota bacterium</name>
    <dbReference type="NCBI Taxonomy" id="2212470"/>
    <lineage>
        <taxon>Bacteria</taxon>
        <taxon>Candidatus Eiseniibacteriota</taxon>
    </lineage>
</organism>
<comment type="caution">
    <text evidence="1">The sequence shown here is derived from an EMBL/GenBank/DDBJ whole genome shotgun (WGS) entry which is preliminary data.</text>
</comment>
<name>A0ABV6YPA7_UNCEI</name>
<protein>
    <recommendedName>
        <fullName evidence="3">LacI family transcriptional regulator</fullName>
    </recommendedName>
</protein>
<dbReference type="EMBL" id="JBHPEI010000027">
    <property type="protein sequence ID" value="MFC1799747.1"/>
    <property type="molecule type" value="Genomic_DNA"/>
</dbReference>
<dbReference type="SUPFAM" id="SSF109709">
    <property type="entry name" value="KorB DNA-binding domain-like"/>
    <property type="match status" value="1"/>
</dbReference>
<dbReference type="Proteomes" id="UP001594288">
    <property type="component" value="Unassembled WGS sequence"/>
</dbReference>
<sequence length="137" mass="15064">MSKATITVNENGNLHIHIPMFVKRSHGRKVIFAPQTLEGDNTDMPDIVQSAVVQSIARAFSWAELLERGDIKSVAELARSLYVDSSYVARTLKLTTLAPDIVEAILNGEEPDGLSLSKLVLSFPADWAEQRAHFGFA</sequence>
<gene>
    <name evidence="1" type="ORF">ACFL2Z_02410</name>
</gene>
<keyword evidence="2" id="KW-1185">Reference proteome</keyword>
<reference evidence="1 2" key="1">
    <citation type="submission" date="2024-09" db="EMBL/GenBank/DDBJ databases">
        <authorList>
            <person name="D'Angelo T."/>
        </authorList>
    </citation>
    <scope>NUCLEOTIDE SEQUENCE [LARGE SCALE GENOMIC DNA]</scope>
    <source>
        <strain evidence="1">SAG AM-311-F02</strain>
    </source>
</reference>
<proteinExistence type="predicted"/>